<gene>
    <name evidence="7" type="ORF">NEOLEDRAFT_868715</name>
</gene>
<dbReference type="Gene3D" id="1.10.510.10">
    <property type="entry name" value="Transferase(Phosphotransferase) domain 1"/>
    <property type="match status" value="1"/>
</dbReference>
<dbReference type="PANTHER" id="PTHR44329:SF288">
    <property type="entry name" value="MITOGEN-ACTIVATED PROTEIN KINASE KINASE KINASE 20"/>
    <property type="match status" value="1"/>
</dbReference>
<dbReference type="PANTHER" id="PTHR44329">
    <property type="entry name" value="SERINE/THREONINE-PROTEIN KINASE TNNI3K-RELATED"/>
    <property type="match status" value="1"/>
</dbReference>
<dbReference type="AlphaFoldDB" id="A0A165P362"/>
<sequence>MPFSLQDIPSGGWTLENTPRRRSLSNPERGHTNHHDYPPLLALINPAMVYSSSKAAAMGVTPLSIPAPVNPTWSPEKDSVDSASSTPSTSVTAGIVDLTVRIRTSSRYPRTSGGFCDIYEGEWERNPRTETQAVEKVALKLLRAFNGNLGFDRVRAIKRLNREVYVWHRLDHANIVELFGITYHMEGRPAIVMKWYQNGNATDYLKEHPNIECLPLIQDVAKGLVYLHTSHPPIVHGDLKGNNILIADDGHAVLSDFGLSRIVEDLVGPTGNTTSTAGGTIRWMAPELVNAGEDIFEVRPTLRSDVWSFGCTSYELMTGLLPYHLRRSDLQIMQDIGNRTKPANLLKQFHPVLRDIIDQCWTFESDTRPGMCALWPLLGQITGSS</sequence>
<dbReference type="STRING" id="1314782.A0A165P362"/>
<feature type="region of interest" description="Disordered" evidence="5">
    <location>
        <begin position="1"/>
        <end position="37"/>
    </location>
</feature>
<feature type="compositionally biased region" description="Basic and acidic residues" evidence="5">
    <location>
        <begin position="28"/>
        <end position="37"/>
    </location>
</feature>
<organism evidence="7 8">
    <name type="scientific">Neolentinus lepideus HHB14362 ss-1</name>
    <dbReference type="NCBI Taxonomy" id="1314782"/>
    <lineage>
        <taxon>Eukaryota</taxon>
        <taxon>Fungi</taxon>
        <taxon>Dikarya</taxon>
        <taxon>Basidiomycota</taxon>
        <taxon>Agaricomycotina</taxon>
        <taxon>Agaricomycetes</taxon>
        <taxon>Gloeophyllales</taxon>
        <taxon>Gloeophyllaceae</taxon>
        <taxon>Neolentinus</taxon>
    </lineage>
</organism>
<name>A0A165P362_9AGAM</name>
<dbReference type="Proteomes" id="UP000076761">
    <property type="component" value="Unassembled WGS sequence"/>
</dbReference>
<dbReference type="InterPro" id="IPR000719">
    <property type="entry name" value="Prot_kinase_dom"/>
</dbReference>
<evidence type="ECO:0000256" key="1">
    <source>
        <dbReference type="ARBA" id="ARBA00022679"/>
    </source>
</evidence>
<dbReference type="OrthoDB" id="4062651at2759"/>
<proteinExistence type="predicted"/>
<dbReference type="EMBL" id="KV425620">
    <property type="protein sequence ID" value="KZT20454.1"/>
    <property type="molecule type" value="Genomic_DNA"/>
</dbReference>
<accession>A0A165P362</accession>
<evidence type="ECO:0000313" key="7">
    <source>
        <dbReference type="EMBL" id="KZT20454.1"/>
    </source>
</evidence>
<reference evidence="7 8" key="1">
    <citation type="journal article" date="2016" name="Mol. Biol. Evol.">
        <title>Comparative Genomics of Early-Diverging Mushroom-Forming Fungi Provides Insights into the Origins of Lignocellulose Decay Capabilities.</title>
        <authorList>
            <person name="Nagy L.G."/>
            <person name="Riley R."/>
            <person name="Tritt A."/>
            <person name="Adam C."/>
            <person name="Daum C."/>
            <person name="Floudas D."/>
            <person name="Sun H."/>
            <person name="Yadav J.S."/>
            <person name="Pangilinan J."/>
            <person name="Larsson K.H."/>
            <person name="Matsuura K."/>
            <person name="Barry K."/>
            <person name="Labutti K."/>
            <person name="Kuo R."/>
            <person name="Ohm R.A."/>
            <person name="Bhattacharya S.S."/>
            <person name="Shirouzu T."/>
            <person name="Yoshinaga Y."/>
            <person name="Martin F.M."/>
            <person name="Grigoriev I.V."/>
            <person name="Hibbett D.S."/>
        </authorList>
    </citation>
    <scope>NUCLEOTIDE SEQUENCE [LARGE SCALE GENOMIC DNA]</scope>
    <source>
        <strain evidence="7 8">HHB14362 ss-1</strain>
    </source>
</reference>
<dbReference type="PROSITE" id="PS00108">
    <property type="entry name" value="PROTEIN_KINASE_ST"/>
    <property type="match status" value="1"/>
</dbReference>
<evidence type="ECO:0000313" key="8">
    <source>
        <dbReference type="Proteomes" id="UP000076761"/>
    </source>
</evidence>
<dbReference type="GO" id="GO:0004674">
    <property type="term" value="F:protein serine/threonine kinase activity"/>
    <property type="evidence" value="ECO:0007669"/>
    <property type="project" value="TreeGrafter"/>
</dbReference>
<feature type="domain" description="Protein kinase" evidence="6">
    <location>
        <begin position="104"/>
        <end position="378"/>
    </location>
</feature>
<evidence type="ECO:0000259" key="6">
    <source>
        <dbReference type="PROSITE" id="PS50011"/>
    </source>
</evidence>
<dbReference type="GO" id="GO:0005524">
    <property type="term" value="F:ATP binding"/>
    <property type="evidence" value="ECO:0007669"/>
    <property type="project" value="UniProtKB-KW"/>
</dbReference>
<dbReference type="InterPro" id="IPR011009">
    <property type="entry name" value="Kinase-like_dom_sf"/>
</dbReference>
<evidence type="ECO:0000256" key="5">
    <source>
        <dbReference type="SAM" id="MobiDB-lite"/>
    </source>
</evidence>
<dbReference type="Pfam" id="PF07714">
    <property type="entry name" value="PK_Tyr_Ser-Thr"/>
    <property type="match status" value="1"/>
</dbReference>
<dbReference type="PROSITE" id="PS50011">
    <property type="entry name" value="PROTEIN_KINASE_DOM"/>
    <property type="match status" value="1"/>
</dbReference>
<dbReference type="InParanoid" id="A0A165P362"/>
<evidence type="ECO:0000256" key="4">
    <source>
        <dbReference type="ARBA" id="ARBA00022840"/>
    </source>
</evidence>
<keyword evidence="8" id="KW-1185">Reference proteome</keyword>
<keyword evidence="2" id="KW-0547">Nucleotide-binding</keyword>
<protein>
    <submittedName>
        <fullName evidence="7">Kinase-like protein</fullName>
    </submittedName>
</protein>
<evidence type="ECO:0000256" key="3">
    <source>
        <dbReference type="ARBA" id="ARBA00022777"/>
    </source>
</evidence>
<keyword evidence="1" id="KW-0808">Transferase</keyword>
<keyword evidence="4" id="KW-0067">ATP-binding</keyword>
<dbReference type="InterPro" id="IPR001245">
    <property type="entry name" value="Ser-Thr/Tyr_kinase_cat_dom"/>
</dbReference>
<dbReference type="SUPFAM" id="SSF56112">
    <property type="entry name" value="Protein kinase-like (PK-like)"/>
    <property type="match status" value="1"/>
</dbReference>
<dbReference type="InterPro" id="IPR008271">
    <property type="entry name" value="Ser/Thr_kinase_AS"/>
</dbReference>
<evidence type="ECO:0000256" key="2">
    <source>
        <dbReference type="ARBA" id="ARBA00022741"/>
    </source>
</evidence>
<keyword evidence="3 7" id="KW-0418">Kinase</keyword>
<dbReference type="InterPro" id="IPR051681">
    <property type="entry name" value="Ser/Thr_Kinases-Pseudokinases"/>
</dbReference>
<dbReference type="SMART" id="SM00220">
    <property type="entry name" value="S_TKc"/>
    <property type="match status" value="1"/>
</dbReference>